<sequence>MFSFAQHENLSYLRKRSIIQLSRSKEVTVGNYSLLTVLNILIICLTVHLTVLTVLTVHLTVLTVLTVYFYYLNCPLLLSYLLLHFIHKAEII</sequence>
<keyword evidence="1" id="KW-0472">Membrane</keyword>
<protein>
    <submittedName>
        <fullName evidence="2">Uncharacterized protein</fullName>
    </submittedName>
</protein>
<dbReference type="AlphaFoldDB" id="A0A222YTU5"/>
<proteinExistence type="predicted"/>
<evidence type="ECO:0000256" key="1">
    <source>
        <dbReference type="SAM" id="Phobius"/>
    </source>
</evidence>
<keyword evidence="1" id="KW-1133">Transmembrane helix</keyword>
<evidence type="ECO:0000313" key="2">
    <source>
        <dbReference type="EMBL" id="ASR75180.1"/>
    </source>
</evidence>
<dbReference type="EMBL" id="MF196967">
    <property type="protein sequence ID" value="ASR75180.1"/>
    <property type="molecule type" value="Genomic_DNA"/>
</dbReference>
<feature type="transmembrane region" description="Helical" evidence="1">
    <location>
        <begin position="32"/>
        <end position="55"/>
    </location>
</feature>
<organism evidence="2">
    <name type="scientific">Nostoc sp. KVJ2</name>
    <dbReference type="NCBI Taxonomy" id="457943"/>
    <lineage>
        <taxon>Bacteria</taxon>
        <taxon>Bacillati</taxon>
        <taxon>Cyanobacteriota</taxon>
        <taxon>Cyanophyceae</taxon>
        <taxon>Nostocales</taxon>
        <taxon>Nostocaceae</taxon>
        <taxon>Nostoc</taxon>
    </lineage>
</organism>
<keyword evidence="1" id="KW-0812">Transmembrane</keyword>
<reference evidence="2" key="1">
    <citation type="submission" date="2017-06" db="EMBL/GenBank/DDBJ databases">
        <authorList>
            <person name="Kim H.J."/>
            <person name="Triplett B.A."/>
        </authorList>
    </citation>
    <scope>NUCLEOTIDE SEQUENCE</scope>
    <source>
        <strain evidence="2">KVJ2</strain>
    </source>
</reference>
<accession>A0A222YTU5</accession>
<name>A0A222YTU5_9NOSO</name>
<feature type="transmembrane region" description="Helical" evidence="1">
    <location>
        <begin position="67"/>
        <end position="86"/>
    </location>
</feature>